<dbReference type="RefSeq" id="XP_040736746.1">
    <property type="nucleotide sequence ID" value="XM_040881028.1"/>
</dbReference>
<sequence>MIQDVITQYKGCVMMRSIDITDDSAPSKRQFEIMILRRDLDRCTGPRKGGYGEFKVYSYGQAYSHTSQYVWFVGTLTPKFLDKERLLAPCRKHLRSSKNFEIDSKVKAEIANDESTVIKQERIPDPQEPLDDIKRQKELGKRHYLEGDMIKSSDVWCGAAAGGKPFTDKITELFFQLNNNEKQGTIKVMQQSASHDRTQYADGAYMQARPRLWRIRCWERTGNRARNKKLCYRLAMTHRLADDNKRVAQQVINLAAQACPDDAAIQ</sequence>
<protein>
    <submittedName>
        <fullName evidence="1">Uncharacterized protein</fullName>
    </submittedName>
</protein>
<dbReference type="GeneID" id="63797458"/>
<evidence type="ECO:0000313" key="2">
    <source>
        <dbReference type="Proteomes" id="UP000249363"/>
    </source>
</evidence>
<dbReference type="AlphaFoldDB" id="A0A364L8U2"/>
<dbReference type="Proteomes" id="UP000249363">
    <property type="component" value="Unassembled WGS sequence"/>
</dbReference>
<gene>
    <name evidence="1" type="ORF">BHQ10_008244</name>
</gene>
<proteinExistence type="predicted"/>
<accession>A0A364L8U2</accession>
<name>A0A364L8U2_TALAM</name>
<dbReference type="OrthoDB" id="5229512at2759"/>
<comment type="caution">
    <text evidence="1">The sequence shown here is derived from an EMBL/GenBank/DDBJ whole genome shotgun (WGS) entry which is preliminary data.</text>
</comment>
<organism evidence="1 2">
    <name type="scientific">Talaromyces amestolkiae</name>
    <dbReference type="NCBI Taxonomy" id="1196081"/>
    <lineage>
        <taxon>Eukaryota</taxon>
        <taxon>Fungi</taxon>
        <taxon>Dikarya</taxon>
        <taxon>Ascomycota</taxon>
        <taxon>Pezizomycotina</taxon>
        <taxon>Eurotiomycetes</taxon>
        <taxon>Eurotiomycetidae</taxon>
        <taxon>Eurotiales</taxon>
        <taxon>Trichocomaceae</taxon>
        <taxon>Talaromyces</taxon>
        <taxon>Talaromyces sect. Talaromyces</taxon>
    </lineage>
</organism>
<reference evidence="1 2" key="1">
    <citation type="journal article" date="2017" name="Biotechnol. Biofuels">
        <title>Differential beta-glucosidase expression as a function of carbon source availability in Talaromyces amestolkiae: a genomic and proteomic approach.</title>
        <authorList>
            <person name="de Eugenio L.I."/>
            <person name="Mendez-Liter J.A."/>
            <person name="Nieto-Dominguez M."/>
            <person name="Alonso L."/>
            <person name="Gil-Munoz J."/>
            <person name="Barriuso J."/>
            <person name="Prieto A."/>
            <person name="Martinez M.J."/>
        </authorList>
    </citation>
    <scope>NUCLEOTIDE SEQUENCE [LARGE SCALE GENOMIC DNA]</scope>
    <source>
        <strain evidence="1 2">CIB</strain>
    </source>
</reference>
<keyword evidence="2" id="KW-1185">Reference proteome</keyword>
<evidence type="ECO:0000313" key="1">
    <source>
        <dbReference type="EMBL" id="RAO72232.1"/>
    </source>
</evidence>
<dbReference type="EMBL" id="MIKG01000018">
    <property type="protein sequence ID" value="RAO72232.1"/>
    <property type="molecule type" value="Genomic_DNA"/>
</dbReference>